<protein>
    <submittedName>
        <fullName evidence="2">Pilus assembly protein CpaB</fullName>
    </submittedName>
</protein>
<dbReference type="CDD" id="cd11614">
    <property type="entry name" value="SAF_CpaB_FlgA_like"/>
    <property type="match status" value="1"/>
</dbReference>
<accession>A0A316TFX6</accession>
<comment type="caution">
    <text evidence="2">The sequence shown here is derived from an EMBL/GenBank/DDBJ whole genome shotgun (WGS) entry which is preliminary data.</text>
</comment>
<sequence>MPAREHPRRVRLLDRLTAVRRAVRRRRRLLAVLCVAGAVAAGLRATAPPPAPSVEVLVAARDLPAGAVLGPGDLATAALPPEAKPAGALTDPAVAERAILAAPVRAGEPVTDVRLVGPGLADTAPGTVAVPVRLSDAAQAGLLRVGDEVELLATDPEARTTTTIANEAVVLAVPALSQEAPDALTGRLVVVGIPATMVDSVTAAAVTAFVTYAWTNR</sequence>
<organism evidence="2 3">
    <name type="scientific">Nocardioides silvaticus</name>
    <dbReference type="NCBI Taxonomy" id="2201891"/>
    <lineage>
        <taxon>Bacteria</taxon>
        <taxon>Bacillati</taxon>
        <taxon>Actinomycetota</taxon>
        <taxon>Actinomycetes</taxon>
        <taxon>Propionibacteriales</taxon>
        <taxon>Nocardioidaceae</taxon>
        <taxon>Nocardioides</taxon>
    </lineage>
</organism>
<keyword evidence="3" id="KW-1185">Reference proteome</keyword>
<dbReference type="Pfam" id="PF08666">
    <property type="entry name" value="SAF"/>
    <property type="match status" value="1"/>
</dbReference>
<dbReference type="AlphaFoldDB" id="A0A316TFX6"/>
<evidence type="ECO:0000313" key="3">
    <source>
        <dbReference type="Proteomes" id="UP000245507"/>
    </source>
</evidence>
<dbReference type="InterPro" id="IPR013974">
    <property type="entry name" value="SAF"/>
</dbReference>
<dbReference type="SMART" id="SM00858">
    <property type="entry name" value="SAF"/>
    <property type="match status" value="1"/>
</dbReference>
<evidence type="ECO:0000259" key="1">
    <source>
        <dbReference type="SMART" id="SM00858"/>
    </source>
</evidence>
<gene>
    <name evidence="2" type="ORF">DJ010_16235</name>
</gene>
<feature type="domain" description="SAF" evidence="1">
    <location>
        <begin position="54"/>
        <end position="116"/>
    </location>
</feature>
<dbReference type="OrthoDB" id="4808509at2"/>
<reference evidence="2 3" key="1">
    <citation type="submission" date="2018-05" db="EMBL/GenBank/DDBJ databases">
        <title>Nocardioides silvaticus genome.</title>
        <authorList>
            <person name="Li C."/>
            <person name="Wang G."/>
        </authorList>
    </citation>
    <scope>NUCLEOTIDE SEQUENCE [LARGE SCALE GENOMIC DNA]</scope>
    <source>
        <strain evidence="2 3">CCTCC AB 2018079</strain>
    </source>
</reference>
<dbReference type="Proteomes" id="UP000245507">
    <property type="component" value="Unassembled WGS sequence"/>
</dbReference>
<dbReference type="RefSeq" id="WP_109695613.1">
    <property type="nucleotide sequence ID" value="NZ_QGDD01000007.1"/>
</dbReference>
<evidence type="ECO:0000313" key="2">
    <source>
        <dbReference type="EMBL" id="PWN02069.1"/>
    </source>
</evidence>
<name>A0A316TFX6_9ACTN</name>
<proteinExistence type="predicted"/>
<dbReference type="EMBL" id="QGDD01000007">
    <property type="protein sequence ID" value="PWN02069.1"/>
    <property type="molecule type" value="Genomic_DNA"/>
</dbReference>